<organism evidence="6 7">
    <name type="scientific">Halocaridina rubra</name>
    <name type="common">Hawaiian red shrimp</name>
    <dbReference type="NCBI Taxonomy" id="373956"/>
    <lineage>
        <taxon>Eukaryota</taxon>
        <taxon>Metazoa</taxon>
        <taxon>Ecdysozoa</taxon>
        <taxon>Arthropoda</taxon>
        <taxon>Crustacea</taxon>
        <taxon>Multicrustacea</taxon>
        <taxon>Malacostraca</taxon>
        <taxon>Eumalacostraca</taxon>
        <taxon>Eucarida</taxon>
        <taxon>Decapoda</taxon>
        <taxon>Pleocyemata</taxon>
        <taxon>Caridea</taxon>
        <taxon>Atyoidea</taxon>
        <taxon>Atyidae</taxon>
        <taxon>Halocaridina</taxon>
    </lineage>
</organism>
<dbReference type="InterPro" id="IPR027266">
    <property type="entry name" value="TrmE/GcvT-like"/>
</dbReference>
<feature type="domain" description="Aminomethyltransferase C-terminal" evidence="4">
    <location>
        <begin position="683"/>
        <end position="757"/>
    </location>
</feature>
<dbReference type="Gene3D" id="3.30.70.1400">
    <property type="entry name" value="Aminomethyltransferase beta-barrel domains"/>
    <property type="match status" value="1"/>
</dbReference>
<protein>
    <recommendedName>
        <fullName evidence="8">Sarcosine dehydrogenase</fullName>
    </recommendedName>
</protein>
<dbReference type="Pfam" id="PF16350">
    <property type="entry name" value="FAO_M"/>
    <property type="match status" value="1"/>
</dbReference>
<dbReference type="Gene3D" id="3.30.9.10">
    <property type="entry name" value="D-Amino Acid Oxidase, subunit A, domain 2"/>
    <property type="match status" value="1"/>
</dbReference>
<proteinExistence type="inferred from homology"/>
<gene>
    <name evidence="6" type="ORF">SK128_016974</name>
</gene>
<feature type="domain" description="GCVT N-terminal" evidence="3">
    <location>
        <begin position="350"/>
        <end position="648"/>
    </location>
</feature>
<dbReference type="Pfam" id="PF01571">
    <property type="entry name" value="GCV_T"/>
    <property type="match status" value="1"/>
</dbReference>
<dbReference type="InterPro" id="IPR032503">
    <property type="entry name" value="FAO_M"/>
</dbReference>
<evidence type="ECO:0008006" key="8">
    <source>
        <dbReference type="Google" id="ProtNLM"/>
    </source>
</evidence>
<dbReference type="SUPFAM" id="SSF103025">
    <property type="entry name" value="Folate-binding domain"/>
    <property type="match status" value="1"/>
</dbReference>
<evidence type="ECO:0000259" key="5">
    <source>
        <dbReference type="Pfam" id="PF16350"/>
    </source>
</evidence>
<evidence type="ECO:0000313" key="7">
    <source>
        <dbReference type="Proteomes" id="UP001381693"/>
    </source>
</evidence>
<evidence type="ECO:0000259" key="3">
    <source>
        <dbReference type="Pfam" id="PF01571"/>
    </source>
</evidence>
<feature type="domain" description="FAD dependent oxidoreductase central" evidence="5">
    <location>
        <begin position="292"/>
        <end position="344"/>
    </location>
</feature>
<accession>A0AAN9AEQ0</accession>
<dbReference type="EMBL" id="JAXCGZ010000464">
    <property type="protein sequence ID" value="KAK7085944.1"/>
    <property type="molecule type" value="Genomic_DNA"/>
</dbReference>
<dbReference type="InterPro" id="IPR006076">
    <property type="entry name" value="FAD-dep_OxRdtase"/>
</dbReference>
<comment type="similarity">
    <text evidence="1">Belongs to the GcvT family.</text>
</comment>
<dbReference type="InterPro" id="IPR029043">
    <property type="entry name" value="GcvT/YgfZ_C"/>
</dbReference>
<dbReference type="Pfam" id="PF08669">
    <property type="entry name" value="GCV_T_C"/>
    <property type="match status" value="1"/>
</dbReference>
<dbReference type="InterPro" id="IPR013977">
    <property type="entry name" value="GcvT_C"/>
</dbReference>
<name>A0AAN9AEQ0_HALRR</name>
<dbReference type="Gene3D" id="2.40.30.110">
    <property type="entry name" value="Aminomethyltransferase beta-barrel domains"/>
    <property type="match status" value="1"/>
</dbReference>
<comment type="caution">
    <text evidence="6">The sequence shown here is derived from an EMBL/GenBank/DDBJ whole genome shotgun (WGS) entry which is preliminary data.</text>
</comment>
<sequence length="757" mass="84976">MISQTSALLHFWRTENPISKLFRTVLLTSSRSQTQHMKWTPRRKLTTGVELPSSVDVVVIGGGVMGCFTLYHLARLGCSSLLLERHKLTSGTTWHTNGLLWRIRPGEIDTALLNATRNTILQLEEDGPAGWTGNGGLFIASNKLRLEEYARLYTIGQASGVECQLLSPHEVKDLYPLMNVEDVVGALHSPGDGVLDPSMLCYKLTQDAQKMGAKICEGVEVTGLEIEENQFGGHKVKKAITNFGSISTQAVVNCTGEDWDIRGLFHGCGFNSSGMMLSGGCSEQLAHWIVYGRSSIDMAAYDCRRFPKSAQGWRTWCKERSHEAYTSNYAIVFPNNQPLASRSMITDPLFETLTNSGCFWEESFGWERPAFFTANTPAPLLPYDWNGAFGNERHENYLYRDILKQGHTFDMPSYYEQIKDEYLAIREKAAIINQSSVGKISLSGRDAEGAIDWLFMDNINRNRRTISSSLVLNDKGGIEANVTVFTLDDNSKFEYEGKSSYLLQCDSGKEPYIRRLLRDVCQDKNLSINLHSLTNSLSSLLLLGPVSHNILQYIGIDALNVLKNTFSTFELKNTTVRLSRHSNETWEFHVARENLLNIYNYLMECGAEYGLRNAGYRALSIFQLENGVPTCHKDIRGDDTPLEAGLMTIESLTYNPRNFSGKRALLNQATHGINKIRIILESKCPFICGNEGIIRDGKLVGLTRKADHSFERDASIAVGYANIQNTSFENAKLSLQKSNWEIERMGKRYPARIYESP</sequence>
<dbReference type="PANTHER" id="PTHR43757:SF11">
    <property type="entry name" value="SARCOSINE DEHYDROGENASE"/>
    <property type="match status" value="1"/>
</dbReference>
<dbReference type="SUPFAM" id="SSF101790">
    <property type="entry name" value="Aminomethyltransferase beta-barrel domain"/>
    <property type="match status" value="1"/>
</dbReference>
<dbReference type="GO" id="GO:0005739">
    <property type="term" value="C:mitochondrion"/>
    <property type="evidence" value="ECO:0007669"/>
    <property type="project" value="TreeGrafter"/>
</dbReference>
<evidence type="ECO:0000313" key="6">
    <source>
        <dbReference type="EMBL" id="KAK7085944.1"/>
    </source>
</evidence>
<dbReference type="Gene3D" id="3.50.50.60">
    <property type="entry name" value="FAD/NAD(P)-binding domain"/>
    <property type="match status" value="2"/>
</dbReference>
<evidence type="ECO:0000256" key="1">
    <source>
        <dbReference type="ARBA" id="ARBA00008609"/>
    </source>
</evidence>
<dbReference type="Gene3D" id="3.30.1360.120">
    <property type="entry name" value="Probable tRNA modification gtpase trme, domain 1"/>
    <property type="match status" value="1"/>
</dbReference>
<dbReference type="InterPro" id="IPR028896">
    <property type="entry name" value="GcvT/YgfZ/DmdA"/>
</dbReference>
<dbReference type="SUPFAM" id="SSF51905">
    <property type="entry name" value="FAD/NAD(P)-binding domain"/>
    <property type="match status" value="1"/>
</dbReference>
<dbReference type="PANTHER" id="PTHR43757">
    <property type="entry name" value="AMINOMETHYLTRANSFERASE"/>
    <property type="match status" value="1"/>
</dbReference>
<dbReference type="Pfam" id="PF01266">
    <property type="entry name" value="DAO"/>
    <property type="match status" value="1"/>
</dbReference>
<evidence type="ECO:0000259" key="2">
    <source>
        <dbReference type="Pfam" id="PF01266"/>
    </source>
</evidence>
<dbReference type="AlphaFoldDB" id="A0AAN9AEQ0"/>
<dbReference type="Proteomes" id="UP001381693">
    <property type="component" value="Unassembled WGS sequence"/>
</dbReference>
<reference evidence="6 7" key="1">
    <citation type="submission" date="2023-11" db="EMBL/GenBank/DDBJ databases">
        <title>Halocaridina rubra genome assembly.</title>
        <authorList>
            <person name="Smith C."/>
        </authorList>
    </citation>
    <scope>NUCLEOTIDE SEQUENCE [LARGE SCALE GENOMIC DNA]</scope>
    <source>
        <strain evidence="6">EP-1</strain>
        <tissue evidence="6">Whole</tissue>
    </source>
</reference>
<keyword evidence="7" id="KW-1185">Reference proteome</keyword>
<feature type="domain" description="FAD dependent oxidoreductase" evidence="2">
    <location>
        <begin position="56"/>
        <end position="256"/>
    </location>
</feature>
<dbReference type="InterPro" id="IPR006222">
    <property type="entry name" value="GCVT_N"/>
</dbReference>
<dbReference type="InterPro" id="IPR036188">
    <property type="entry name" value="FAD/NAD-bd_sf"/>
</dbReference>
<evidence type="ECO:0000259" key="4">
    <source>
        <dbReference type="Pfam" id="PF08669"/>
    </source>
</evidence>